<dbReference type="InterPro" id="IPR003439">
    <property type="entry name" value="ABC_transporter-like_ATP-bd"/>
</dbReference>
<gene>
    <name evidence="10" type="ORF">CWO92_04275</name>
</gene>
<reference evidence="10 11" key="1">
    <citation type="submission" date="2017-11" db="EMBL/GenBank/DDBJ databases">
        <title>Bacillus camelliae sp. nov., isolated from pu'er tea.</title>
        <authorList>
            <person name="Niu L."/>
        </authorList>
    </citation>
    <scope>NUCLEOTIDE SEQUENCE [LARGE SCALE GENOMIC DNA]</scope>
    <source>
        <strain evidence="10 11">7578-1</strain>
    </source>
</reference>
<dbReference type="CDD" id="cd03225">
    <property type="entry name" value="ABC_cobalt_CbiO_domain1"/>
    <property type="match status" value="1"/>
</dbReference>
<dbReference type="AlphaFoldDB" id="A0A2N3LNQ5"/>
<dbReference type="InterPro" id="IPR015856">
    <property type="entry name" value="ABC_transpr_CbiO/EcfA_su"/>
</dbReference>
<keyword evidence="8" id="KW-0472">Membrane</keyword>
<dbReference type="InterPro" id="IPR027417">
    <property type="entry name" value="P-loop_NTPase"/>
</dbReference>
<comment type="subcellular location">
    <subcellularLocation>
        <location evidence="1">Cell membrane</location>
        <topology evidence="1">Peripheral membrane protein</topology>
    </subcellularLocation>
</comment>
<dbReference type="GO" id="GO:0005524">
    <property type="term" value="F:ATP binding"/>
    <property type="evidence" value="ECO:0007669"/>
    <property type="project" value="UniProtKB-KW"/>
</dbReference>
<dbReference type="PANTHER" id="PTHR43553:SF25">
    <property type="entry name" value="ABC-TYPE COBALT TRANSPORT SYSTEM, ATPASE COMPONENT"/>
    <property type="match status" value="1"/>
</dbReference>
<name>A0A2N3LNQ5_9BACI</name>
<evidence type="ECO:0000256" key="4">
    <source>
        <dbReference type="ARBA" id="ARBA00022475"/>
    </source>
</evidence>
<dbReference type="GO" id="GO:0015087">
    <property type="term" value="F:cobalt ion transmembrane transporter activity"/>
    <property type="evidence" value="ECO:0007669"/>
    <property type="project" value="UniProtKB-ARBA"/>
</dbReference>
<dbReference type="GO" id="GO:0016887">
    <property type="term" value="F:ATP hydrolysis activity"/>
    <property type="evidence" value="ECO:0007669"/>
    <property type="project" value="InterPro"/>
</dbReference>
<dbReference type="GO" id="GO:0043190">
    <property type="term" value="C:ATP-binding cassette (ABC) transporter complex"/>
    <property type="evidence" value="ECO:0007669"/>
    <property type="project" value="TreeGrafter"/>
</dbReference>
<evidence type="ECO:0000259" key="9">
    <source>
        <dbReference type="PROSITE" id="PS50893"/>
    </source>
</evidence>
<proteinExistence type="inferred from homology"/>
<evidence type="ECO:0000256" key="7">
    <source>
        <dbReference type="ARBA" id="ARBA00022967"/>
    </source>
</evidence>
<protein>
    <submittedName>
        <fullName evidence="10">Cobalt ABC transporter ATP-binding protein</fullName>
    </submittedName>
</protein>
<keyword evidence="7" id="KW-1278">Translocase</keyword>
<comment type="caution">
    <text evidence="10">The sequence shown here is derived from an EMBL/GenBank/DDBJ whole genome shotgun (WGS) entry which is preliminary data.</text>
</comment>
<evidence type="ECO:0000256" key="1">
    <source>
        <dbReference type="ARBA" id="ARBA00004202"/>
    </source>
</evidence>
<dbReference type="Pfam" id="PF00005">
    <property type="entry name" value="ABC_tran"/>
    <property type="match status" value="1"/>
</dbReference>
<evidence type="ECO:0000256" key="3">
    <source>
        <dbReference type="ARBA" id="ARBA00022448"/>
    </source>
</evidence>
<dbReference type="PANTHER" id="PTHR43553">
    <property type="entry name" value="HEAVY METAL TRANSPORTER"/>
    <property type="match status" value="1"/>
</dbReference>
<dbReference type="Proteomes" id="UP000233440">
    <property type="component" value="Unassembled WGS sequence"/>
</dbReference>
<evidence type="ECO:0000313" key="10">
    <source>
        <dbReference type="EMBL" id="PKR86322.1"/>
    </source>
</evidence>
<keyword evidence="4" id="KW-1003">Cell membrane</keyword>
<keyword evidence="3" id="KW-0813">Transport</keyword>
<evidence type="ECO:0000256" key="5">
    <source>
        <dbReference type="ARBA" id="ARBA00022741"/>
    </source>
</evidence>
<comment type="similarity">
    <text evidence="2">Belongs to the ABC transporter superfamily.</text>
</comment>
<dbReference type="InterPro" id="IPR003593">
    <property type="entry name" value="AAA+_ATPase"/>
</dbReference>
<dbReference type="SUPFAM" id="SSF52540">
    <property type="entry name" value="P-loop containing nucleoside triphosphate hydrolases"/>
    <property type="match status" value="1"/>
</dbReference>
<dbReference type="SMART" id="SM00382">
    <property type="entry name" value="AAA"/>
    <property type="match status" value="1"/>
</dbReference>
<sequence length="270" mass="30386">MNLIRVQDLSFSYGDNQMILQGLNLEFTEQTTAIIGQNGAGKTTFVKLLKGLLTPSSGDIFINNINTKELTAAKLAKYIGLVFQNPNDQIFKSKVIDEVMFGPLNIGYSEKESKEYAIEALELVGLSGEVDRNPYDLSLSQRKMITVASVLAMQTNIIIFDEPTMGQDYEGKEKLKEIMRRLHHNGKLVISILHDMDFVAEVFERTIVFNRGRVLMDGDTRSVFSKVEMLKGAYLDQPFVTQVGKQLGFADTFLNVDELVEYAVSREIHN</sequence>
<dbReference type="FunFam" id="3.40.50.300:FF:000224">
    <property type="entry name" value="Energy-coupling factor transporter ATP-binding protein EcfA"/>
    <property type="match status" value="1"/>
</dbReference>
<dbReference type="InterPro" id="IPR050095">
    <property type="entry name" value="ECF_ABC_transporter_ATP-bd"/>
</dbReference>
<organism evidence="10 11">
    <name type="scientific">Heyndrickxia camelliae</name>
    <dbReference type="NCBI Taxonomy" id="1707093"/>
    <lineage>
        <taxon>Bacteria</taxon>
        <taxon>Bacillati</taxon>
        <taxon>Bacillota</taxon>
        <taxon>Bacilli</taxon>
        <taxon>Bacillales</taxon>
        <taxon>Bacillaceae</taxon>
        <taxon>Heyndrickxia</taxon>
    </lineage>
</organism>
<dbReference type="GO" id="GO:0042626">
    <property type="term" value="F:ATPase-coupled transmembrane transporter activity"/>
    <property type="evidence" value="ECO:0007669"/>
    <property type="project" value="TreeGrafter"/>
</dbReference>
<dbReference type="PROSITE" id="PS50893">
    <property type="entry name" value="ABC_TRANSPORTER_2"/>
    <property type="match status" value="1"/>
</dbReference>
<evidence type="ECO:0000313" key="11">
    <source>
        <dbReference type="Proteomes" id="UP000233440"/>
    </source>
</evidence>
<evidence type="ECO:0000256" key="2">
    <source>
        <dbReference type="ARBA" id="ARBA00005417"/>
    </source>
</evidence>
<evidence type="ECO:0000256" key="6">
    <source>
        <dbReference type="ARBA" id="ARBA00022840"/>
    </source>
</evidence>
<feature type="domain" description="ABC transporter" evidence="9">
    <location>
        <begin position="4"/>
        <end position="236"/>
    </location>
</feature>
<dbReference type="Gene3D" id="3.40.50.300">
    <property type="entry name" value="P-loop containing nucleotide triphosphate hydrolases"/>
    <property type="match status" value="1"/>
</dbReference>
<dbReference type="RefSeq" id="WP_101352960.1">
    <property type="nucleotide sequence ID" value="NZ_PIQO01000002.1"/>
</dbReference>
<keyword evidence="11" id="KW-1185">Reference proteome</keyword>
<accession>A0A2N3LNQ5</accession>
<keyword evidence="5" id="KW-0547">Nucleotide-binding</keyword>
<dbReference type="EMBL" id="PIQO01000002">
    <property type="protein sequence ID" value="PKR86322.1"/>
    <property type="molecule type" value="Genomic_DNA"/>
</dbReference>
<evidence type="ECO:0000256" key="8">
    <source>
        <dbReference type="ARBA" id="ARBA00023136"/>
    </source>
</evidence>
<dbReference type="OrthoDB" id="9784332at2"/>
<keyword evidence="6 10" id="KW-0067">ATP-binding</keyword>